<dbReference type="STRING" id="4565.A0A3B6PHJ4"/>
<evidence type="ECO:0000256" key="2">
    <source>
        <dbReference type="SAM" id="Phobius"/>
    </source>
</evidence>
<dbReference type="Gramene" id="TraesSTA6B03G03429520.1">
    <property type="protein sequence ID" value="TraesSTA6B03G03429520.1.CDS1"/>
    <property type="gene ID" value="TraesSTA6B03G03429520"/>
</dbReference>
<evidence type="ECO:0000313" key="4">
    <source>
        <dbReference type="Proteomes" id="UP000019116"/>
    </source>
</evidence>
<dbReference type="EnsemblPlants" id="TraesCS6B02G062800.1">
    <property type="protein sequence ID" value="TraesCS6B02G062800.1.cds1"/>
    <property type="gene ID" value="TraesCS6B02G062800"/>
</dbReference>
<evidence type="ECO:0000313" key="3">
    <source>
        <dbReference type="EnsemblPlants" id="TraesCS6B02G062800.1.cds1"/>
    </source>
</evidence>
<feature type="region of interest" description="Disordered" evidence="1">
    <location>
        <begin position="1"/>
        <end position="23"/>
    </location>
</feature>
<dbReference type="PANTHER" id="PTHR31549:SF301">
    <property type="match status" value="1"/>
</dbReference>
<accession>A0A3B6PHJ4</accession>
<dbReference type="Gramene" id="TraesCS6B02G062800.1">
    <property type="protein sequence ID" value="TraesCS6B02G062800.1.cds1"/>
    <property type="gene ID" value="TraesCS6B02G062800"/>
</dbReference>
<organism evidence="3">
    <name type="scientific">Triticum aestivum</name>
    <name type="common">Wheat</name>
    <dbReference type="NCBI Taxonomy" id="4565"/>
    <lineage>
        <taxon>Eukaryota</taxon>
        <taxon>Viridiplantae</taxon>
        <taxon>Streptophyta</taxon>
        <taxon>Embryophyta</taxon>
        <taxon>Tracheophyta</taxon>
        <taxon>Spermatophyta</taxon>
        <taxon>Magnoliopsida</taxon>
        <taxon>Liliopsida</taxon>
        <taxon>Poales</taxon>
        <taxon>Poaceae</taxon>
        <taxon>BOP clade</taxon>
        <taxon>Pooideae</taxon>
        <taxon>Triticodae</taxon>
        <taxon>Triticeae</taxon>
        <taxon>Triticinae</taxon>
        <taxon>Triticum</taxon>
    </lineage>
</organism>
<dbReference type="Gramene" id="TraesNOR6B03G03471540.1">
    <property type="protein sequence ID" value="TraesNOR6B03G03471540.1.CDS1"/>
    <property type="gene ID" value="TraesNOR6B03G03471540"/>
</dbReference>
<proteinExistence type="predicted"/>
<reference evidence="3" key="1">
    <citation type="submission" date="2018-08" db="EMBL/GenBank/DDBJ databases">
        <authorList>
            <person name="Rossello M."/>
        </authorList>
    </citation>
    <scope>NUCLEOTIDE SEQUENCE [LARGE SCALE GENOMIC DNA]</scope>
    <source>
        <strain evidence="3">cv. Chinese Spring</strain>
    </source>
</reference>
<keyword evidence="4" id="KW-1185">Reference proteome</keyword>
<dbReference type="SMR" id="A0A3B6PHJ4"/>
<sequence>MEEMEDLSDNSISRSSHSQNGMTMEAVEYREDVGMPEEIRILVEEFEAESLEMRMKIHRLPASLADMGDQFVIPMALAIGPYHHGLPRLQGMEKVKRVAAYTFTRDSGHSYEEMYGRVLAVADQARRLYAAAAVSGSPQEFADMMFHDACFLLQYMKLCSLSEEEKEYETYLSPLERFFLSNKACIDNDIMLLENQLPWLVIEALMTATEVDVDAFIGNMGNSMGVKSSSSNAFGYINMAPSDRPPHILGLLLLHKQGQLINQLPGQLAVSATVSAVELEGIGIKLEHSETDKFTDMGVKRGAFSYKMFMSPLNLDRTRATWLTNMVAFEVCTALPGSKNTEDTYMCSYIAILAMLMHREEDVHKLRSEGFIHGELSDKQILQFFNQLAQQMTPGRRYFEILIDIEHCKFNRRLRIMVHKFVSNNAKAIAAVLSIIGVLVGIFKALYSLKQH</sequence>
<protein>
    <submittedName>
        <fullName evidence="3">Uncharacterized protein</fullName>
    </submittedName>
</protein>
<dbReference type="AlphaFoldDB" id="A0A3B6PHJ4"/>
<dbReference type="Gramene" id="TraesJAG6B03G03429260.1">
    <property type="protein sequence ID" value="TraesJAG6B03G03429260.1.CDS1"/>
    <property type="gene ID" value="TraesJAG6B03G03429260"/>
</dbReference>
<dbReference type="Pfam" id="PF03140">
    <property type="entry name" value="DUF247"/>
    <property type="match status" value="1"/>
</dbReference>
<dbReference type="Proteomes" id="UP000019116">
    <property type="component" value="Chromosome 6B"/>
</dbReference>
<feature type="compositionally biased region" description="Polar residues" evidence="1">
    <location>
        <begin position="9"/>
        <end position="22"/>
    </location>
</feature>
<dbReference type="Gramene" id="TraesCAD_scaffold_010509_01G000400.1">
    <property type="protein sequence ID" value="TraesCAD_scaffold_010509_01G000400.1"/>
    <property type="gene ID" value="TraesCAD_scaffold_010509_01G000400"/>
</dbReference>
<dbReference type="Gramene" id="TraesCS6B03G0146400.1">
    <property type="protein sequence ID" value="TraesCS6B03G0146400.1.CDS1"/>
    <property type="gene ID" value="TraesCS6B03G0146400"/>
</dbReference>
<keyword evidence="2" id="KW-1133">Transmembrane helix</keyword>
<dbReference type="Gramene" id="TraesRN6B0100136000.1">
    <property type="protein sequence ID" value="TraesRN6B0100136000.1"/>
    <property type="gene ID" value="TraesRN6B0100136000"/>
</dbReference>
<evidence type="ECO:0000256" key="1">
    <source>
        <dbReference type="SAM" id="MobiDB-lite"/>
    </source>
</evidence>
<dbReference type="OMA" id="MFITIMG"/>
<keyword evidence="2" id="KW-0812">Transmembrane</keyword>
<keyword evidence="2" id="KW-0472">Membrane</keyword>
<dbReference type="OrthoDB" id="677916at2759"/>
<reference evidence="3" key="2">
    <citation type="submission" date="2018-10" db="UniProtKB">
        <authorList>
            <consortium name="EnsemblPlants"/>
        </authorList>
    </citation>
    <scope>IDENTIFICATION</scope>
</reference>
<dbReference type="PANTHER" id="PTHR31549">
    <property type="entry name" value="PROTEIN, PUTATIVE (DUF247)-RELATED-RELATED"/>
    <property type="match status" value="1"/>
</dbReference>
<name>A0A3B6PHJ4_WHEAT</name>
<dbReference type="InterPro" id="IPR004158">
    <property type="entry name" value="DUF247_pln"/>
</dbReference>
<feature type="transmembrane region" description="Helical" evidence="2">
    <location>
        <begin position="428"/>
        <end position="447"/>
    </location>
</feature>